<dbReference type="EMBL" id="PP179311">
    <property type="protein sequence ID" value="XAI69606.1"/>
    <property type="molecule type" value="Genomic_DNA"/>
</dbReference>
<gene>
    <name evidence="1" type="ORF">Pyxpy02_00123</name>
</gene>
<organism evidence="1">
    <name type="scientific">Pseudomonas phage Pyxpy02</name>
    <dbReference type="NCBI Taxonomy" id="3138547"/>
    <lineage>
        <taxon>Viruses</taxon>
    </lineage>
</organism>
<name>A0AAU6VYQ2_9VIRU</name>
<evidence type="ECO:0000313" key="1">
    <source>
        <dbReference type="EMBL" id="XAI69606.1"/>
    </source>
</evidence>
<protein>
    <submittedName>
        <fullName evidence="1">Uncharacterized protein</fullName>
    </submittedName>
</protein>
<sequence length="45" mass="5242">MSKVMIVSLKEKSYTQTPQIMSWDEYQEFCKKVSGEGLTWKAVLI</sequence>
<reference evidence="1" key="1">
    <citation type="journal article" date="2024" name="J. Gen. Virol.">
        <title>Novel phages of Pseudomonas syringae unveil numerous potential auxiliary metabolic genes.</title>
        <authorList>
            <person name="Feltin C."/>
            <person name="Garneau J.R."/>
            <person name="Morris C.E."/>
            <person name="Berard A."/>
            <person name="Torres-Barcelo C."/>
        </authorList>
    </citation>
    <scope>NUCLEOTIDE SEQUENCE</scope>
</reference>
<accession>A0AAU6VYQ2</accession>
<proteinExistence type="predicted"/>